<evidence type="ECO:0000256" key="9">
    <source>
        <dbReference type="ARBA" id="ARBA00023170"/>
    </source>
</evidence>
<dbReference type="Gene3D" id="1.20.1070.10">
    <property type="entry name" value="Rhodopsin 7-helix transmembrane proteins"/>
    <property type="match status" value="1"/>
</dbReference>
<evidence type="ECO:0000256" key="8">
    <source>
        <dbReference type="ARBA" id="ARBA00023136"/>
    </source>
</evidence>
<evidence type="ECO:0000256" key="10">
    <source>
        <dbReference type="ARBA" id="ARBA00023224"/>
    </source>
</evidence>
<feature type="transmembrane region" description="Helical" evidence="12">
    <location>
        <begin position="281"/>
        <end position="300"/>
    </location>
</feature>
<evidence type="ECO:0000313" key="14">
    <source>
        <dbReference type="Ensembl" id="ENSPTXP00000021680.1"/>
    </source>
</evidence>
<dbReference type="FunFam" id="1.20.1070.10:FF:000001">
    <property type="entry name" value="Olfactory receptor"/>
    <property type="match status" value="1"/>
</dbReference>
<evidence type="ECO:0000256" key="1">
    <source>
        <dbReference type="ARBA" id="ARBA00004651"/>
    </source>
</evidence>
<feature type="transmembrane region" description="Helical" evidence="12">
    <location>
        <begin position="246"/>
        <end position="269"/>
    </location>
</feature>
<keyword evidence="5 12" id="KW-0552">Olfaction</keyword>
<dbReference type="PRINTS" id="PR00245">
    <property type="entry name" value="OLFACTORYR"/>
</dbReference>
<evidence type="ECO:0000256" key="4">
    <source>
        <dbReference type="ARBA" id="ARBA00022692"/>
    </source>
</evidence>
<dbReference type="InterPro" id="IPR017452">
    <property type="entry name" value="GPCR_Rhodpsn_7TM"/>
</dbReference>
<evidence type="ECO:0000256" key="3">
    <source>
        <dbReference type="ARBA" id="ARBA00022606"/>
    </source>
</evidence>
<feature type="transmembrane region" description="Helical" evidence="12">
    <location>
        <begin position="201"/>
        <end position="234"/>
    </location>
</feature>
<dbReference type="PRINTS" id="PR00237">
    <property type="entry name" value="GPCRRHODOPSN"/>
</dbReference>
<dbReference type="InterPro" id="IPR000725">
    <property type="entry name" value="Olfact_rcpt"/>
</dbReference>
<dbReference type="PROSITE" id="PS50262">
    <property type="entry name" value="G_PROTEIN_RECEP_F1_2"/>
    <property type="match status" value="1"/>
</dbReference>
<dbReference type="Ensembl" id="ENSPTXT00000022342.1">
    <property type="protein sequence ID" value="ENSPTXP00000021680.1"/>
    <property type="gene ID" value="ENSPTXG00000015005.1"/>
</dbReference>
<comment type="similarity">
    <text evidence="11">Belongs to the G-protein coupled receptor 1 family.</text>
</comment>
<dbReference type="AlphaFoldDB" id="A0A670ZD52"/>
<keyword evidence="8 12" id="KW-0472">Membrane</keyword>
<keyword evidence="2 12" id="KW-1003">Cell membrane</keyword>
<evidence type="ECO:0000256" key="2">
    <source>
        <dbReference type="ARBA" id="ARBA00022475"/>
    </source>
</evidence>
<sequence>YNHNILDFCTTWNQTEITDFILLGFGELHHLQIFLFFVFLVIFISTIMANLLTVIVIVIDQSLHTPMYFFLGNLACLEMIYSSAILPRMIAALMTGDNTISVKGCMTQFYFGSFLVCTECYLLSVMSYDRFLAVCKPLHYATLMNSKVCIQLAAGSWLNSILAISLYLGLILQLQFCGQNEIDHFFCEALPLLKLSCSDMFLVKFVTFTVVFIITFPPFVSTLISYIYIIVAILKIPSATGRQKAFSTCSSHLIVVSIFYGAIVVVYLIPKTEEVKDFNKIFSLLYTVLPPLLNPLIYSLRNKDVKAALRKMAGKLLDVQCVNQ</sequence>
<evidence type="ECO:0000259" key="13">
    <source>
        <dbReference type="PROSITE" id="PS50262"/>
    </source>
</evidence>
<dbReference type="GO" id="GO:0004930">
    <property type="term" value="F:G protein-coupled receptor activity"/>
    <property type="evidence" value="ECO:0007669"/>
    <property type="project" value="UniProtKB-KW"/>
</dbReference>
<feature type="transmembrane region" description="Helical" evidence="12">
    <location>
        <begin position="33"/>
        <end position="59"/>
    </location>
</feature>
<dbReference type="GeneTree" id="ENSGT01150000286948"/>
<protein>
    <recommendedName>
        <fullName evidence="12">Olfactory receptor</fullName>
    </recommendedName>
</protein>
<feature type="domain" description="G-protein coupled receptors family 1 profile" evidence="13">
    <location>
        <begin position="49"/>
        <end position="298"/>
    </location>
</feature>
<dbReference type="CDD" id="cd15911">
    <property type="entry name" value="7tmA_OR11A-like"/>
    <property type="match status" value="1"/>
</dbReference>
<reference evidence="14" key="1">
    <citation type="submission" date="2025-08" db="UniProtKB">
        <authorList>
            <consortium name="Ensembl"/>
        </authorList>
    </citation>
    <scope>IDENTIFICATION</scope>
</reference>
<accession>A0A670ZD52</accession>
<keyword evidence="7 11" id="KW-0297">G-protein coupled receptor</keyword>
<reference evidence="14" key="2">
    <citation type="submission" date="2025-09" db="UniProtKB">
        <authorList>
            <consortium name="Ensembl"/>
        </authorList>
    </citation>
    <scope>IDENTIFICATION</scope>
</reference>
<organism evidence="14 15">
    <name type="scientific">Pseudonaja textilis</name>
    <name type="common">Eastern brown snake</name>
    <dbReference type="NCBI Taxonomy" id="8673"/>
    <lineage>
        <taxon>Eukaryota</taxon>
        <taxon>Metazoa</taxon>
        <taxon>Chordata</taxon>
        <taxon>Craniata</taxon>
        <taxon>Vertebrata</taxon>
        <taxon>Euteleostomi</taxon>
        <taxon>Lepidosauria</taxon>
        <taxon>Squamata</taxon>
        <taxon>Bifurcata</taxon>
        <taxon>Unidentata</taxon>
        <taxon>Episquamata</taxon>
        <taxon>Toxicofera</taxon>
        <taxon>Serpentes</taxon>
        <taxon>Colubroidea</taxon>
        <taxon>Elapidae</taxon>
        <taxon>Hydrophiinae</taxon>
        <taxon>Pseudonaja</taxon>
    </lineage>
</organism>
<dbReference type="Proteomes" id="UP000472273">
    <property type="component" value="Unplaced"/>
</dbReference>
<dbReference type="PROSITE" id="PS00237">
    <property type="entry name" value="G_PROTEIN_RECEP_F1_1"/>
    <property type="match status" value="1"/>
</dbReference>
<keyword evidence="6 12" id="KW-1133">Transmembrane helix</keyword>
<dbReference type="PANTHER" id="PTHR26452">
    <property type="entry name" value="OLFACTORY RECEPTOR"/>
    <property type="match status" value="1"/>
</dbReference>
<keyword evidence="3 12" id="KW-0716">Sensory transduction</keyword>
<comment type="subcellular location">
    <subcellularLocation>
        <location evidence="1 12">Cell membrane</location>
        <topology evidence="1 12">Multi-pass membrane protein</topology>
    </subcellularLocation>
</comment>
<dbReference type="InterPro" id="IPR000276">
    <property type="entry name" value="GPCR_Rhodpsn"/>
</dbReference>
<evidence type="ECO:0000256" key="5">
    <source>
        <dbReference type="ARBA" id="ARBA00022725"/>
    </source>
</evidence>
<dbReference type="OMA" id="ACLEMIY"/>
<feature type="transmembrane region" description="Helical" evidence="12">
    <location>
        <begin position="68"/>
        <end position="89"/>
    </location>
</feature>
<feature type="transmembrane region" description="Helical" evidence="12">
    <location>
        <begin position="109"/>
        <end position="128"/>
    </location>
</feature>
<evidence type="ECO:0000313" key="15">
    <source>
        <dbReference type="Proteomes" id="UP000472273"/>
    </source>
</evidence>
<evidence type="ECO:0000256" key="12">
    <source>
        <dbReference type="RuleBase" id="RU363047"/>
    </source>
</evidence>
<evidence type="ECO:0000256" key="11">
    <source>
        <dbReference type="RuleBase" id="RU000688"/>
    </source>
</evidence>
<gene>
    <name evidence="14" type="primary">LOC113451887</name>
</gene>
<dbReference type="InterPro" id="IPR050516">
    <property type="entry name" value="Olfactory_GPCR"/>
</dbReference>
<keyword evidence="15" id="KW-1185">Reference proteome</keyword>
<name>A0A670ZD52_PSETE</name>
<proteinExistence type="inferred from homology"/>
<keyword evidence="4 11" id="KW-0812">Transmembrane</keyword>
<feature type="transmembrane region" description="Helical" evidence="12">
    <location>
        <begin position="148"/>
        <end position="170"/>
    </location>
</feature>
<keyword evidence="10 11" id="KW-0807">Transducer</keyword>
<dbReference type="Pfam" id="PF13853">
    <property type="entry name" value="7tm_4"/>
    <property type="match status" value="1"/>
</dbReference>
<dbReference type="GO" id="GO:0005886">
    <property type="term" value="C:plasma membrane"/>
    <property type="evidence" value="ECO:0007669"/>
    <property type="project" value="UniProtKB-SubCell"/>
</dbReference>
<dbReference type="SUPFAM" id="SSF81321">
    <property type="entry name" value="Family A G protein-coupled receptor-like"/>
    <property type="match status" value="1"/>
</dbReference>
<evidence type="ECO:0000256" key="6">
    <source>
        <dbReference type="ARBA" id="ARBA00022989"/>
    </source>
</evidence>
<evidence type="ECO:0000256" key="7">
    <source>
        <dbReference type="ARBA" id="ARBA00023040"/>
    </source>
</evidence>
<dbReference type="GO" id="GO:0004984">
    <property type="term" value="F:olfactory receptor activity"/>
    <property type="evidence" value="ECO:0007669"/>
    <property type="project" value="InterPro"/>
</dbReference>
<keyword evidence="9 11" id="KW-0675">Receptor</keyword>